<gene>
    <name evidence="2" type="ORF">KGF57_004395</name>
</gene>
<organism evidence="2 3">
    <name type="scientific">Candida theae</name>
    <dbReference type="NCBI Taxonomy" id="1198502"/>
    <lineage>
        <taxon>Eukaryota</taxon>
        <taxon>Fungi</taxon>
        <taxon>Dikarya</taxon>
        <taxon>Ascomycota</taxon>
        <taxon>Saccharomycotina</taxon>
        <taxon>Pichiomycetes</taxon>
        <taxon>Debaryomycetaceae</taxon>
        <taxon>Candida/Lodderomyces clade</taxon>
        <taxon>Candida</taxon>
    </lineage>
</organism>
<dbReference type="Gene3D" id="3.30.460.20">
    <property type="entry name" value="CorA soluble domain-like"/>
    <property type="match status" value="1"/>
</dbReference>
<comment type="caution">
    <text evidence="2">The sequence shown here is derived from an EMBL/GenBank/DDBJ whole genome shotgun (WGS) entry which is preliminary data.</text>
</comment>
<dbReference type="GeneID" id="76152439"/>
<sequence length="326" mass="35921">MLSKEIEPSVDPKSTTPSTDVELDDFNRNHISDGENGQPNKVKPTEHRGNFDGDTHTGKSPGRRGSAFGRARASSITKLTHSVGKIIGSKEESNQHGVNDSSGDKDDYAKPRGFSRTSLNSNADSVGSRESQGTEDDVWFPMEEKQVKVRGIDFGVIDKFIEEEKEHAAFQGQDSRRGSCVHGLASLRYTPENVLKSIVKGPAAREQSTAIAAPTFSEKDDNSDFNPDDISEKDVRFGGTRIADGMSDALPDRFSLFHSKSEETVHAHDFSSLVSNGESIQELFHNGEETWWLDCTCPTDAEMKMLAQAFGIHPLTAEDIRMQETR</sequence>
<reference evidence="2 3" key="1">
    <citation type="journal article" date="2022" name="DNA Res.">
        <title>Genome analysis of five recently described species of the CUG-Ser clade uncovers Candida theae as a new hybrid lineage with pathogenic potential in the Candida parapsilosis species complex.</title>
        <authorList>
            <person name="Mixao V."/>
            <person name="Del Olmo V."/>
            <person name="Hegedusova E."/>
            <person name="Saus E."/>
            <person name="Pryszcz L."/>
            <person name="Cillingova A."/>
            <person name="Nosek J."/>
            <person name="Gabaldon T."/>
        </authorList>
    </citation>
    <scope>NUCLEOTIDE SEQUENCE [LARGE SCALE GENOMIC DNA]</scope>
    <source>
        <strain evidence="2 3">CBS 12239</strain>
    </source>
</reference>
<dbReference type="PANTHER" id="PTHR21535:SF55">
    <property type="entry name" value="MAGNESIUM TRANSPORTER ALR1-RELATED"/>
    <property type="match status" value="1"/>
</dbReference>
<accession>A0AAD5FWY7</accession>
<evidence type="ECO:0000313" key="3">
    <source>
        <dbReference type="Proteomes" id="UP001204833"/>
    </source>
</evidence>
<feature type="non-terminal residue" evidence="2">
    <location>
        <position position="326"/>
    </location>
</feature>
<dbReference type="EMBL" id="JAIHNG010000160">
    <property type="protein sequence ID" value="KAI5950050.1"/>
    <property type="molecule type" value="Genomic_DNA"/>
</dbReference>
<dbReference type="AlphaFoldDB" id="A0AAD5FWY7"/>
<feature type="region of interest" description="Disordered" evidence="1">
    <location>
        <begin position="1"/>
        <end position="139"/>
    </location>
</feature>
<keyword evidence="3" id="KW-1185">Reference proteome</keyword>
<protein>
    <submittedName>
        <fullName evidence="2">Uncharacterized protein</fullName>
    </submittedName>
</protein>
<dbReference type="SUPFAM" id="SSF143865">
    <property type="entry name" value="CorA soluble domain-like"/>
    <property type="match status" value="1"/>
</dbReference>
<dbReference type="GO" id="GO:0005886">
    <property type="term" value="C:plasma membrane"/>
    <property type="evidence" value="ECO:0007669"/>
    <property type="project" value="TreeGrafter"/>
</dbReference>
<dbReference type="RefSeq" id="XP_051607082.1">
    <property type="nucleotide sequence ID" value="XM_051753900.1"/>
</dbReference>
<feature type="compositionally biased region" description="Low complexity" evidence="1">
    <location>
        <begin position="63"/>
        <end position="75"/>
    </location>
</feature>
<dbReference type="GO" id="GO:0010961">
    <property type="term" value="P:intracellular magnesium ion homeostasis"/>
    <property type="evidence" value="ECO:0007669"/>
    <property type="project" value="TreeGrafter"/>
</dbReference>
<evidence type="ECO:0000256" key="1">
    <source>
        <dbReference type="SAM" id="MobiDB-lite"/>
    </source>
</evidence>
<proteinExistence type="predicted"/>
<feature type="compositionally biased region" description="Basic and acidic residues" evidence="1">
    <location>
        <begin position="43"/>
        <end position="57"/>
    </location>
</feature>
<name>A0AAD5FWY7_9ASCO</name>
<dbReference type="Proteomes" id="UP001204833">
    <property type="component" value="Unassembled WGS sequence"/>
</dbReference>
<feature type="compositionally biased region" description="Polar residues" evidence="1">
    <location>
        <begin position="115"/>
        <end position="131"/>
    </location>
</feature>
<dbReference type="InterPro" id="IPR045861">
    <property type="entry name" value="CorA_cytoplasmic_dom"/>
</dbReference>
<evidence type="ECO:0000313" key="2">
    <source>
        <dbReference type="EMBL" id="KAI5950050.1"/>
    </source>
</evidence>
<dbReference type="GO" id="GO:0015095">
    <property type="term" value="F:magnesium ion transmembrane transporter activity"/>
    <property type="evidence" value="ECO:0007669"/>
    <property type="project" value="TreeGrafter"/>
</dbReference>
<dbReference type="PANTHER" id="PTHR21535">
    <property type="entry name" value="MAGNESIUM AND COBALT TRANSPORT PROTEIN/MITOCHONDRIAL IMPORT INNER MEMBRANE TRANSLOCASE SUBUNIT TIM8"/>
    <property type="match status" value="1"/>
</dbReference>